<proteinExistence type="predicted"/>
<dbReference type="Pfam" id="PF13376">
    <property type="entry name" value="OmdA"/>
    <property type="match status" value="1"/>
</dbReference>
<evidence type="ECO:0000313" key="2">
    <source>
        <dbReference type="Proteomes" id="UP000297900"/>
    </source>
</evidence>
<dbReference type="OrthoDB" id="9796999at2"/>
<organism evidence="1 2">
    <name type="scientific">Cohnella luojiensis</name>
    <dbReference type="NCBI Taxonomy" id="652876"/>
    <lineage>
        <taxon>Bacteria</taxon>
        <taxon>Bacillati</taxon>
        <taxon>Bacillota</taxon>
        <taxon>Bacilli</taxon>
        <taxon>Bacillales</taxon>
        <taxon>Paenibacillaceae</taxon>
        <taxon>Cohnella</taxon>
    </lineage>
</organism>
<name>A0A4Y8LPG0_9BACL</name>
<gene>
    <name evidence="1" type="ORF">E2980_22465</name>
</gene>
<sequence>MNDEVLFFATPSDWRKWLEENHERVSHQLVGFYKKGTGKPSITWPESVDQALCYGWIDGVRKGIDEERYMIRFTPRKATSIWSAVNIARVAELTEQGLMLPNGLAAFEKRKQEKSVIYSHEQKDMIAELDPASDTQLRANERAWEFFQNQPLTYRKAVIWWIKSAKREETKQKRLANMIEHSEQGKRLAQFTWTKST</sequence>
<reference evidence="1 2" key="1">
    <citation type="submission" date="2019-03" db="EMBL/GenBank/DDBJ databases">
        <title>Cohnella endophytica sp. nov., a novel endophytic bacterium isolated from bark of Sonneratia apetala.</title>
        <authorList>
            <person name="Tuo L."/>
        </authorList>
    </citation>
    <scope>NUCLEOTIDE SEQUENCE [LARGE SCALE GENOMIC DNA]</scope>
    <source>
        <strain evidence="1 2">CCTCC AB 208254</strain>
    </source>
</reference>
<keyword evidence="2" id="KW-1185">Reference proteome</keyword>
<comment type="caution">
    <text evidence="1">The sequence shown here is derived from an EMBL/GenBank/DDBJ whole genome shotgun (WGS) entry which is preliminary data.</text>
</comment>
<dbReference type="EMBL" id="SOMN01000053">
    <property type="protein sequence ID" value="TFE19652.1"/>
    <property type="molecule type" value="Genomic_DNA"/>
</dbReference>
<dbReference type="AlphaFoldDB" id="A0A4Y8LPG0"/>
<accession>A0A4Y8LPG0</accession>
<dbReference type="Proteomes" id="UP000297900">
    <property type="component" value="Unassembled WGS sequence"/>
</dbReference>
<evidence type="ECO:0000313" key="1">
    <source>
        <dbReference type="EMBL" id="TFE19652.1"/>
    </source>
</evidence>
<dbReference type="RefSeq" id="WP_135154493.1">
    <property type="nucleotide sequence ID" value="NZ_SOMN01000053.1"/>
</dbReference>
<protein>
    <submittedName>
        <fullName evidence="1">Bacteriocin-protection protein</fullName>
    </submittedName>
</protein>